<keyword evidence="2" id="KW-0479">Metal-binding</keyword>
<dbReference type="InterPro" id="IPR006620">
    <property type="entry name" value="Pro_4_hyd_alph"/>
</dbReference>
<gene>
    <name evidence="8" type="ORF">R2601_14350</name>
</gene>
<accession>Q0FVH2</accession>
<dbReference type="eggNOG" id="COG3128">
    <property type="taxonomic scope" value="Bacteria"/>
</dbReference>
<evidence type="ECO:0000259" key="7">
    <source>
        <dbReference type="PROSITE" id="PS51471"/>
    </source>
</evidence>
<comment type="cofactor">
    <cofactor evidence="1">
        <name>L-ascorbate</name>
        <dbReference type="ChEBI" id="CHEBI:38290"/>
    </cofactor>
</comment>
<dbReference type="EMBL" id="AATQ01000002">
    <property type="protein sequence ID" value="EAU48154.1"/>
    <property type="molecule type" value="Genomic_DNA"/>
</dbReference>
<proteinExistence type="predicted"/>
<evidence type="ECO:0000313" key="8">
    <source>
        <dbReference type="EMBL" id="EAU48154.1"/>
    </source>
</evidence>
<dbReference type="InterPro" id="IPR044862">
    <property type="entry name" value="Pro_4_hyd_alph_FE2OG_OXY"/>
</dbReference>
<dbReference type="PROSITE" id="PS51471">
    <property type="entry name" value="FE2OG_OXY"/>
    <property type="match status" value="1"/>
</dbReference>
<evidence type="ECO:0000313" key="9">
    <source>
        <dbReference type="Proteomes" id="UP000006230"/>
    </source>
</evidence>
<keyword evidence="9" id="KW-1185">Reference proteome</keyword>
<keyword evidence="6" id="KW-0408">Iron</keyword>
<dbReference type="HOGENOM" id="CLU_106572_0_0_5"/>
<evidence type="ECO:0000256" key="1">
    <source>
        <dbReference type="ARBA" id="ARBA00001961"/>
    </source>
</evidence>
<dbReference type="Proteomes" id="UP000006230">
    <property type="component" value="Unassembled WGS sequence"/>
</dbReference>
<organism evidence="8 9">
    <name type="scientific">Salipiger bermudensis (strain DSM 26914 / JCM 13377 / KCTC 12554 / HTCC2601)</name>
    <name type="common">Pelagibaca bermudensis</name>
    <dbReference type="NCBI Taxonomy" id="314265"/>
    <lineage>
        <taxon>Bacteria</taxon>
        <taxon>Pseudomonadati</taxon>
        <taxon>Pseudomonadota</taxon>
        <taxon>Alphaproteobacteria</taxon>
        <taxon>Rhodobacterales</taxon>
        <taxon>Roseobacteraceae</taxon>
        <taxon>Salipiger</taxon>
    </lineage>
</organism>
<dbReference type="SMART" id="SM00702">
    <property type="entry name" value="P4Hc"/>
    <property type="match status" value="1"/>
</dbReference>
<keyword evidence="5" id="KW-0560">Oxidoreductase</keyword>
<sequence length="204" mass="22506">MAQIAAGGALEQALVQPKAPPMLTVHRIPAAFSEIDCDRIIDLSRTAHSADARLVGRNQDHNLRRADLVWLDDVAGAEWVMEKIIELVRQANRAVYGFDLDAFDESAQVARYGAERQGHFSWHSDVGDGRLAARRKLTMVVQLSEPGAYRGGALEVMPSAHTVEAERARGSATLFPSYLLHRVTPVEAGERRSMTIWAHGPAFR</sequence>
<evidence type="ECO:0000256" key="6">
    <source>
        <dbReference type="ARBA" id="ARBA00023004"/>
    </source>
</evidence>
<evidence type="ECO:0000256" key="4">
    <source>
        <dbReference type="ARBA" id="ARBA00022964"/>
    </source>
</evidence>
<dbReference type="SUPFAM" id="SSF51197">
    <property type="entry name" value="Clavaminate synthase-like"/>
    <property type="match status" value="1"/>
</dbReference>
<reference evidence="8 9" key="1">
    <citation type="journal article" date="2010" name="J. Bacteriol.">
        <title>Genome sequences of Pelagibaca bermudensis HTCC2601T and Maritimibacter alkaliphilus HTCC2654T, the type strains of two marine Roseobacter genera.</title>
        <authorList>
            <person name="Thrash J.C."/>
            <person name="Cho J.C."/>
            <person name="Ferriera S."/>
            <person name="Johnson J."/>
            <person name="Vergin K.L."/>
            <person name="Giovannoni S.J."/>
        </authorList>
    </citation>
    <scope>NUCLEOTIDE SEQUENCE [LARGE SCALE GENOMIC DNA]</scope>
    <source>
        <strain evidence="9">DSM 26914 / JCM 13377 / KCTC 12554 / HTCC2601</strain>
    </source>
</reference>
<protein>
    <submittedName>
        <fullName evidence="8">Oxidoreductase domain protein</fullName>
    </submittedName>
</protein>
<evidence type="ECO:0000256" key="3">
    <source>
        <dbReference type="ARBA" id="ARBA00022896"/>
    </source>
</evidence>
<dbReference type="GO" id="GO:0031418">
    <property type="term" value="F:L-ascorbic acid binding"/>
    <property type="evidence" value="ECO:0007669"/>
    <property type="project" value="UniProtKB-KW"/>
</dbReference>
<dbReference type="AlphaFoldDB" id="Q0FVH2"/>
<evidence type="ECO:0000256" key="5">
    <source>
        <dbReference type="ARBA" id="ARBA00023002"/>
    </source>
</evidence>
<comment type="caution">
    <text evidence="8">The sequence shown here is derived from an EMBL/GenBank/DDBJ whole genome shotgun (WGS) entry which is preliminary data.</text>
</comment>
<feature type="domain" description="Fe2OG dioxygenase" evidence="7">
    <location>
        <begin position="103"/>
        <end position="200"/>
    </location>
</feature>
<dbReference type="GO" id="GO:0005506">
    <property type="term" value="F:iron ion binding"/>
    <property type="evidence" value="ECO:0007669"/>
    <property type="project" value="InterPro"/>
</dbReference>
<dbReference type="GO" id="GO:0051213">
    <property type="term" value="F:dioxygenase activity"/>
    <property type="evidence" value="ECO:0007669"/>
    <property type="project" value="UniProtKB-KW"/>
</dbReference>
<dbReference type="Pfam" id="PF13640">
    <property type="entry name" value="2OG-FeII_Oxy_3"/>
    <property type="match status" value="1"/>
</dbReference>
<dbReference type="STRING" id="314265.R2601_14350"/>
<name>Q0FVH2_SALBH</name>
<keyword evidence="3" id="KW-0847">Vitamin C</keyword>
<dbReference type="GO" id="GO:0016705">
    <property type="term" value="F:oxidoreductase activity, acting on paired donors, with incorporation or reduction of molecular oxygen"/>
    <property type="evidence" value="ECO:0007669"/>
    <property type="project" value="InterPro"/>
</dbReference>
<dbReference type="Gene3D" id="2.60.120.620">
    <property type="entry name" value="q2cbj1_9rhob like domain"/>
    <property type="match status" value="1"/>
</dbReference>
<keyword evidence="4" id="KW-0223">Dioxygenase</keyword>
<dbReference type="InterPro" id="IPR005123">
    <property type="entry name" value="Oxoglu/Fe-dep_dioxygenase_dom"/>
</dbReference>
<evidence type="ECO:0000256" key="2">
    <source>
        <dbReference type="ARBA" id="ARBA00022723"/>
    </source>
</evidence>